<evidence type="ECO:0000313" key="2">
    <source>
        <dbReference type="EMBL" id="MBA9018607.1"/>
    </source>
</evidence>
<dbReference type="RefSeq" id="WP_154383928.1">
    <property type="nucleotide sequence ID" value="NZ_JACJHY010000002.1"/>
</dbReference>
<reference evidence="2 3" key="1">
    <citation type="submission" date="2020-08" db="EMBL/GenBank/DDBJ databases">
        <title>Genomic Encyclopedia of Type Strains, Phase IV (KMG-IV): sequencing the most valuable type-strain genomes for metagenomic binning, comparative biology and taxonomic classification.</title>
        <authorList>
            <person name="Goeker M."/>
        </authorList>
    </citation>
    <scope>NUCLEOTIDE SEQUENCE [LARGE SCALE GENOMIC DNA]</scope>
    <source>
        <strain evidence="2 3">DSM 17455</strain>
    </source>
</reference>
<dbReference type="Pfam" id="PF09347">
    <property type="entry name" value="DUF1989"/>
    <property type="match status" value="1"/>
</dbReference>
<proteinExistence type="predicted"/>
<dbReference type="PANTHER" id="PTHR31527:SF0">
    <property type="entry name" value="RE64534P"/>
    <property type="match status" value="1"/>
</dbReference>
<evidence type="ECO:0000259" key="1">
    <source>
        <dbReference type="Pfam" id="PF09347"/>
    </source>
</evidence>
<sequence length="206" mass="22345">MPDQKRVVIPAQSGRSIRVSSGDLVRIIDIKGQQVADLWAFTPDMKDWLSTSNTRDIGERLFPKTGEHFYGTTGNKLLTLVEDASPGPHDMLYPACNHALYVRAGFDEHPSCQDNLHKALASEGLALPFTPDPVDLFQNSLPQPDGSIDVFASINPPGGYVALRAECDLLLVVTACSVDHYPTNGGVCTEIAVEVTPAAWSAKQTR</sequence>
<accession>A0ABR6C0W4</accession>
<comment type="caution">
    <text evidence="2">The sequence shown here is derived from an EMBL/GenBank/DDBJ whole genome shotgun (WGS) entry which is preliminary data.</text>
</comment>
<name>A0ABR6C0W4_9HYPH</name>
<dbReference type="EMBL" id="JACJHZ010000002">
    <property type="protein sequence ID" value="MBA9018607.1"/>
    <property type="molecule type" value="Genomic_DNA"/>
</dbReference>
<protein>
    <submittedName>
        <fullName evidence="2">Uncharacterized protein YcgI (DUF1989 family)</fullName>
    </submittedName>
</protein>
<evidence type="ECO:0000313" key="3">
    <source>
        <dbReference type="Proteomes" id="UP000587524"/>
    </source>
</evidence>
<feature type="domain" description="DUF1989" evidence="1">
    <location>
        <begin position="8"/>
        <end position="170"/>
    </location>
</feature>
<organism evidence="2 3">
    <name type="scientific">Aminobacter ciceronei</name>
    <dbReference type="NCBI Taxonomy" id="150723"/>
    <lineage>
        <taxon>Bacteria</taxon>
        <taxon>Pseudomonadati</taxon>
        <taxon>Pseudomonadota</taxon>
        <taxon>Alphaproteobacteria</taxon>
        <taxon>Hyphomicrobiales</taxon>
        <taxon>Phyllobacteriaceae</taxon>
        <taxon>Aminobacter</taxon>
    </lineage>
</organism>
<dbReference type="Proteomes" id="UP000587524">
    <property type="component" value="Unassembled WGS sequence"/>
</dbReference>
<dbReference type="PANTHER" id="PTHR31527">
    <property type="entry name" value="RE64534P"/>
    <property type="match status" value="1"/>
</dbReference>
<keyword evidence="3" id="KW-1185">Reference proteome</keyword>
<dbReference type="InterPro" id="IPR018959">
    <property type="entry name" value="DUF1989"/>
</dbReference>
<gene>
    <name evidence="2" type="ORF">HNQ97_000593</name>
</gene>